<accession>A0ABR1VX40</accession>
<name>A0ABR1VX40_9PEZI</name>
<feature type="compositionally biased region" description="Basic and acidic residues" evidence="1">
    <location>
        <begin position="90"/>
        <end position="100"/>
    </location>
</feature>
<comment type="caution">
    <text evidence="2">The sequence shown here is derived from an EMBL/GenBank/DDBJ whole genome shotgun (WGS) entry which is preliminary data.</text>
</comment>
<proteinExistence type="predicted"/>
<protein>
    <submittedName>
        <fullName evidence="2">Uncharacterized protein</fullName>
    </submittedName>
</protein>
<dbReference type="EMBL" id="JAQQWN010000007">
    <property type="protein sequence ID" value="KAK8075412.1"/>
    <property type="molecule type" value="Genomic_DNA"/>
</dbReference>
<feature type="compositionally biased region" description="Polar residues" evidence="1">
    <location>
        <begin position="137"/>
        <end position="161"/>
    </location>
</feature>
<feature type="region of interest" description="Disordered" evidence="1">
    <location>
        <begin position="1"/>
        <end position="261"/>
    </location>
</feature>
<feature type="compositionally biased region" description="Polar residues" evidence="1">
    <location>
        <begin position="1"/>
        <end position="10"/>
    </location>
</feature>
<dbReference type="RefSeq" id="XP_066666352.1">
    <property type="nucleotide sequence ID" value="XM_066814390.1"/>
</dbReference>
<keyword evidence="3" id="KW-1185">Reference proteome</keyword>
<dbReference type="GeneID" id="92047450"/>
<feature type="compositionally biased region" description="Basic and acidic residues" evidence="1">
    <location>
        <begin position="47"/>
        <end position="56"/>
    </location>
</feature>
<dbReference type="Proteomes" id="UP001433268">
    <property type="component" value="Unassembled WGS sequence"/>
</dbReference>
<sequence>MNLCSSSSIDSPRHAALAPSQPRPAGLHSQRRRRLGLGPLETCTGRAAEEQRDERGTAATDLIRRRVPYQFEAREVPDIPGDVATEAETLDDHDHDRGEQPESTSSGGKQPYPQSPHSTATVKVYATVSETHEKCSTCGSSSTQGEPSTTAATVTPSDTEQSSAQPGTTTTAATVPTSAETSTTSPEASEEPSSTMAASSSSTPPPGTRSTVHITVTKHRTTTITVQRTPTASTSTTTVQAEEPSNFPQPGPDVERGARGS</sequence>
<feature type="compositionally biased region" description="Low complexity" evidence="1">
    <location>
        <begin position="162"/>
        <end position="215"/>
    </location>
</feature>
<evidence type="ECO:0000256" key="1">
    <source>
        <dbReference type="SAM" id="MobiDB-lite"/>
    </source>
</evidence>
<organism evidence="2 3">
    <name type="scientific">Apiospora hydei</name>
    <dbReference type="NCBI Taxonomy" id="1337664"/>
    <lineage>
        <taxon>Eukaryota</taxon>
        <taxon>Fungi</taxon>
        <taxon>Dikarya</taxon>
        <taxon>Ascomycota</taxon>
        <taxon>Pezizomycotina</taxon>
        <taxon>Sordariomycetes</taxon>
        <taxon>Xylariomycetidae</taxon>
        <taxon>Amphisphaeriales</taxon>
        <taxon>Apiosporaceae</taxon>
        <taxon>Apiospora</taxon>
    </lineage>
</organism>
<reference evidence="2 3" key="1">
    <citation type="submission" date="2023-01" db="EMBL/GenBank/DDBJ databases">
        <title>Analysis of 21 Apiospora genomes using comparative genomics revels a genus with tremendous synthesis potential of carbohydrate active enzymes and secondary metabolites.</title>
        <authorList>
            <person name="Sorensen T."/>
        </authorList>
    </citation>
    <scope>NUCLEOTIDE SEQUENCE [LARGE SCALE GENOMIC DNA]</scope>
    <source>
        <strain evidence="2 3">CBS 114990</strain>
    </source>
</reference>
<evidence type="ECO:0000313" key="3">
    <source>
        <dbReference type="Proteomes" id="UP001433268"/>
    </source>
</evidence>
<gene>
    <name evidence="2" type="ORF">PG997_010075</name>
</gene>
<evidence type="ECO:0000313" key="2">
    <source>
        <dbReference type="EMBL" id="KAK8075412.1"/>
    </source>
</evidence>
<feature type="compositionally biased region" description="Low complexity" evidence="1">
    <location>
        <begin position="222"/>
        <end position="241"/>
    </location>
</feature>